<evidence type="ECO:0000256" key="5">
    <source>
        <dbReference type="ARBA" id="ARBA00022842"/>
    </source>
</evidence>
<evidence type="ECO:0000313" key="9">
    <source>
        <dbReference type="Proteomes" id="UP000035763"/>
    </source>
</evidence>
<comment type="function">
    <text evidence="6">Toxic component of a toxin-antitoxin (TA) system. An RNase.</text>
</comment>
<evidence type="ECO:0000313" key="8">
    <source>
        <dbReference type="EMBL" id="CCH71876.1"/>
    </source>
</evidence>
<keyword evidence="6" id="KW-0800">Toxin</keyword>
<dbReference type="HAMAP" id="MF_00265">
    <property type="entry name" value="VapC_Nob1"/>
    <property type="match status" value="1"/>
</dbReference>
<protein>
    <recommendedName>
        <fullName evidence="6">Ribonuclease VapC</fullName>
        <shortName evidence="6">RNase VapC</shortName>
        <ecNumber evidence="6">3.1.-.-</ecNumber>
    </recommendedName>
    <alternativeName>
        <fullName evidence="6">Toxin VapC</fullName>
    </alternativeName>
</protein>
<comment type="cofactor">
    <cofactor evidence="6">
        <name>Mg(2+)</name>
        <dbReference type="ChEBI" id="CHEBI:18420"/>
    </cofactor>
</comment>
<dbReference type="Proteomes" id="UP000035763">
    <property type="component" value="Unassembled WGS sequence"/>
</dbReference>
<name>W6JTR8_9MICO</name>
<evidence type="ECO:0000259" key="7">
    <source>
        <dbReference type="Pfam" id="PF01850"/>
    </source>
</evidence>
<feature type="domain" description="PIN" evidence="7">
    <location>
        <begin position="5"/>
        <end position="118"/>
    </location>
</feature>
<keyword evidence="1 6" id="KW-1277">Toxin-antitoxin system</keyword>
<dbReference type="GO" id="GO:0004540">
    <property type="term" value="F:RNA nuclease activity"/>
    <property type="evidence" value="ECO:0007669"/>
    <property type="project" value="InterPro"/>
</dbReference>
<dbReference type="GO" id="GO:0016787">
    <property type="term" value="F:hydrolase activity"/>
    <property type="evidence" value="ECO:0007669"/>
    <property type="project" value="UniProtKB-KW"/>
</dbReference>
<keyword evidence="5 6" id="KW-0460">Magnesium</keyword>
<dbReference type="RefSeq" id="WP_048696814.1">
    <property type="nucleotide sequence ID" value="NZ_HG764815.1"/>
</dbReference>
<comment type="similarity">
    <text evidence="6">Belongs to the PINc/VapC protein family.</text>
</comment>
<dbReference type="GO" id="GO:0000287">
    <property type="term" value="F:magnesium ion binding"/>
    <property type="evidence" value="ECO:0007669"/>
    <property type="project" value="UniProtKB-UniRule"/>
</dbReference>
<dbReference type="EC" id="3.1.-.-" evidence="6"/>
<dbReference type="InterPro" id="IPR002716">
    <property type="entry name" value="PIN_dom"/>
</dbReference>
<reference evidence="8 9" key="1">
    <citation type="journal article" date="2013" name="ISME J.">
        <title>A metabolic model for members of the genus Tetrasphaera involved in enhanced biological phosphorus removal.</title>
        <authorList>
            <person name="Kristiansen R."/>
            <person name="Nguyen H.T.T."/>
            <person name="Saunders A.M."/>
            <person name="Nielsen J.L."/>
            <person name="Wimmer R."/>
            <person name="Le V.Q."/>
            <person name="McIlroy S.J."/>
            <person name="Petrovski S."/>
            <person name="Seviour R.J."/>
            <person name="Calteau A."/>
            <person name="Nielsen K.L."/>
            <person name="Nielsen P.H."/>
        </authorList>
    </citation>
    <scope>NUCLEOTIDE SEQUENCE [LARGE SCALE GENOMIC DNA]</scope>
    <source>
        <strain evidence="8 9">Ben110</strain>
    </source>
</reference>
<proteinExistence type="inferred from homology"/>
<keyword evidence="9" id="KW-1185">Reference proteome</keyword>
<dbReference type="InterPro" id="IPR022907">
    <property type="entry name" value="VapC_family"/>
</dbReference>
<keyword evidence="4 6" id="KW-0378">Hydrolase</keyword>
<feature type="binding site" evidence="6">
    <location>
        <position position="7"/>
    </location>
    <ligand>
        <name>Mg(2+)</name>
        <dbReference type="ChEBI" id="CHEBI:18420"/>
    </ligand>
</feature>
<evidence type="ECO:0000256" key="3">
    <source>
        <dbReference type="ARBA" id="ARBA00022723"/>
    </source>
</evidence>
<evidence type="ECO:0000256" key="1">
    <source>
        <dbReference type="ARBA" id="ARBA00022649"/>
    </source>
</evidence>
<keyword evidence="3 6" id="KW-0479">Metal-binding</keyword>
<gene>
    <name evidence="6 8" type="primary">vapC</name>
    <name evidence="8" type="ORF">BN11_1170006</name>
</gene>
<accession>W6JTR8</accession>
<comment type="caution">
    <text evidence="8">The sequence shown here is derived from an EMBL/GenBank/DDBJ whole genome shotgun (WGS) entry which is preliminary data.</text>
</comment>
<evidence type="ECO:0000256" key="4">
    <source>
        <dbReference type="ARBA" id="ARBA00022801"/>
    </source>
</evidence>
<dbReference type="EMBL" id="CAJA01000021">
    <property type="protein sequence ID" value="CCH71876.1"/>
    <property type="molecule type" value="Genomic_DNA"/>
</dbReference>
<dbReference type="InterPro" id="IPR029060">
    <property type="entry name" value="PIN-like_dom_sf"/>
</dbReference>
<keyword evidence="2 6" id="KW-0540">Nuclease</keyword>
<dbReference type="Pfam" id="PF01850">
    <property type="entry name" value="PIN"/>
    <property type="match status" value="1"/>
</dbReference>
<evidence type="ECO:0000256" key="2">
    <source>
        <dbReference type="ARBA" id="ARBA00022722"/>
    </source>
</evidence>
<evidence type="ECO:0000256" key="6">
    <source>
        <dbReference type="HAMAP-Rule" id="MF_00265"/>
    </source>
</evidence>
<sequence>MTTFLLDANVLIAVSLAEHEHYARASAWFGAQPRVAICPSVEGALLRFLMRLGERPSAAQQVLVALANHPRIEFWPDATSYSDVDLTGLQGHRQVTGFYLIEVARRRNGLLATLDSRLVAERPDDAVLIR</sequence>
<dbReference type="AlphaFoldDB" id="W6JTR8"/>
<dbReference type="GO" id="GO:0090729">
    <property type="term" value="F:toxin activity"/>
    <property type="evidence" value="ECO:0007669"/>
    <property type="project" value="UniProtKB-KW"/>
</dbReference>
<dbReference type="STRING" id="1193182.BN11_1170006"/>
<dbReference type="OrthoDB" id="196567at2"/>
<comment type="caution">
    <text evidence="6">Lacks conserved residue(s) required for the propagation of feature annotation.</text>
</comment>
<organism evidence="8 9">
    <name type="scientific">Nostocoides australiense Ben110</name>
    <dbReference type="NCBI Taxonomy" id="1193182"/>
    <lineage>
        <taxon>Bacteria</taxon>
        <taxon>Bacillati</taxon>
        <taxon>Actinomycetota</taxon>
        <taxon>Actinomycetes</taxon>
        <taxon>Micrococcales</taxon>
        <taxon>Intrasporangiaceae</taxon>
        <taxon>Nostocoides</taxon>
    </lineage>
</organism>
<dbReference type="SUPFAM" id="SSF88723">
    <property type="entry name" value="PIN domain-like"/>
    <property type="match status" value="1"/>
</dbReference>